<accession>A0A545TC52</accession>
<proteinExistence type="predicted"/>
<keyword evidence="2" id="KW-0472">Membrane</keyword>
<dbReference type="AlphaFoldDB" id="A0A545TC52"/>
<keyword evidence="2" id="KW-1133">Transmembrane helix</keyword>
<evidence type="ECO:0000313" key="4">
    <source>
        <dbReference type="Proteomes" id="UP000317839"/>
    </source>
</evidence>
<keyword evidence="2" id="KW-0812">Transmembrane</keyword>
<dbReference type="RefSeq" id="WP_142941408.1">
    <property type="nucleotide sequence ID" value="NZ_VIKR01000002.1"/>
</dbReference>
<evidence type="ECO:0000256" key="1">
    <source>
        <dbReference type="SAM" id="Coils"/>
    </source>
</evidence>
<gene>
    <name evidence="3" type="ORF">FLL45_07450</name>
</gene>
<evidence type="ECO:0000256" key="2">
    <source>
        <dbReference type="SAM" id="Phobius"/>
    </source>
</evidence>
<reference evidence="3 4" key="1">
    <citation type="submission" date="2019-06" db="EMBL/GenBank/DDBJ databases">
        <title>Draft genome of Aliikangiella marina GYP-15.</title>
        <authorList>
            <person name="Wang G."/>
        </authorList>
    </citation>
    <scope>NUCLEOTIDE SEQUENCE [LARGE SCALE GENOMIC DNA]</scope>
    <source>
        <strain evidence="3 4">GYP-15</strain>
    </source>
</reference>
<feature type="transmembrane region" description="Helical" evidence="2">
    <location>
        <begin position="452"/>
        <end position="469"/>
    </location>
</feature>
<keyword evidence="4" id="KW-1185">Reference proteome</keyword>
<feature type="transmembrane region" description="Helical" evidence="2">
    <location>
        <begin position="475"/>
        <end position="496"/>
    </location>
</feature>
<protein>
    <submittedName>
        <fullName evidence="3">Uncharacterized protein</fullName>
    </submittedName>
</protein>
<evidence type="ECO:0000313" key="3">
    <source>
        <dbReference type="EMBL" id="TQV74790.1"/>
    </source>
</evidence>
<feature type="coiled-coil region" evidence="1">
    <location>
        <begin position="378"/>
        <end position="405"/>
    </location>
</feature>
<keyword evidence="1" id="KW-0175">Coiled coil</keyword>
<organism evidence="3 4">
    <name type="scientific">Aliikangiella marina</name>
    <dbReference type="NCBI Taxonomy" id="1712262"/>
    <lineage>
        <taxon>Bacteria</taxon>
        <taxon>Pseudomonadati</taxon>
        <taxon>Pseudomonadota</taxon>
        <taxon>Gammaproteobacteria</taxon>
        <taxon>Oceanospirillales</taxon>
        <taxon>Pleioneaceae</taxon>
        <taxon>Aliikangiella</taxon>
    </lineage>
</organism>
<sequence>MSIAQHIEGTLGELAKITTILEEAKAKTPLYDQVGKIYDFATDKVLPAIVITFDSDSRHYFINAFLPKFPPELNCSSLKINCGRNRIANASHSKNFSSHQELITHLSENYQSLKAITQLEIEVDQLEGLAANFFKFADLSKLLELDLIEFNRLVDKTNVAVVAAAINYKLSPENRATLLQILKQVDYLQICALPKIPLDPSGPYWHQEPVPSQLKALPPCKLDFTDRPKLFESADSPIRGQVIQSNLFNQFTHTASLVQAQVEAKLHYLDCCEAADDFTLTLIENDPNLTANIENNREALDLLSDTLERFNKQQQEESKASLVGKGAFYYMVETELENLQVNDIEKEQVHNVFRLTIAQDALSSIAEGLKQRISAQFKSDNQKLLDKLEEELTEINQKFDGLNEKKSTDIFTADFLSAGISNLDDHLEFKIRYKGEIPKRGLLKRLGEGRRAMFMVLMMFSIFGGMLGFNYRNYAFMSVFFILLFIGGTIYTYFTWKKDDEFKLGKELDKARDQLHSEYMRAVTEIERCRVKQISESVSQLMRKYRQQFDNWQKGTVDKLKAELHEAKSRNKNKKQMLKTEIKRFSDLNIELTKLIEGEKNLEVALRQVDEKLGLK</sequence>
<comment type="caution">
    <text evidence="3">The sequence shown here is derived from an EMBL/GenBank/DDBJ whole genome shotgun (WGS) entry which is preliminary data.</text>
</comment>
<name>A0A545TC52_9GAMM</name>
<dbReference type="Proteomes" id="UP000317839">
    <property type="component" value="Unassembled WGS sequence"/>
</dbReference>
<dbReference type="EMBL" id="VIKR01000002">
    <property type="protein sequence ID" value="TQV74790.1"/>
    <property type="molecule type" value="Genomic_DNA"/>
</dbReference>